<dbReference type="InterPro" id="IPR003439">
    <property type="entry name" value="ABC_transporter-like_ATP-bd"/>
</dbReference>
<dbReference type="Gene3D" id="3.40.50.300">
    <property type="entry name" value="P-loop containing nucleotide triphosphate hydrolases"/>
    <property type="match status" value="1"/>
</dbReference>
<evidence type="ECO:0000256" key="3">
    <source>
        <dbReference type="ARBA" id="ARBA00022458"/>
    </source>
</evidence>
<evidence type="ECO:0000259" key="6">
    <source>
        <dbReference type="PROSITE" id="PS50893"/>
    </source>
</evidence>
<dbReference type="RefSeq" id="WP_191774337.1">
    <property type="nucleotide sequence ID" value="NZ_JACYFU010000002.1"/>
</dbReference>
<dbReference type="GO" id="GO:0016887">
    <property type="term" value="F:ATP hydrolysis activity"/>
    <property type="evidence" value="ECO:0007669"/>
    <property type="project" value="InterPro"/>
</dbReference>
<dbReference type="EMBL" id="JACYFU010000002">
    <property type="protein sequence ID" value="MBD8065430.1"/>
    <property type="molecule type" value="Genomic_DNA"/>
</dbReference>
<dbReference type="PANTHER" id="PTHR42711">
    <property type="entry name" value="ABC TRANSPORTER ATP-BINDING PROTEIN"/>
    <property type="match status" value="1"/>
</dbReference>
<evidence type="ECO:0000256" key="4">
    <source>
        <dbReference type="ARBA" id="ARBA00022741"/>
    </source>
</evidence>
<dbReference type="Proteomes" id="UP000654108">
    <property type="component" value="Unassembled WGS sequence"/>
</dbReference>
<evidence type="ECO:0000256" key="2">
    <source>
        <dbReference type="ARBA" id="ARBA00022448"/>
    </source>
</evidence>
<keyword evidence="4" id="KW-0547">Nucleotide-binding</keyword>
<accession>A0A927IQA7</accession>
<dbReference type="SMART" id="SM00382">
    <property type="entry name" value="AAA"/>
    <property type="match status" value="1"/>
</dbReference>
<evidence type="ECO:0000256" key="1">
    <source>
        <dbReference type="ARBA" id="ARBA00005417"/>
    </source>
</evidence>
<dbReference type="InterPro" id="IPR050763">
    <property type="entry name" value="ABC_transporter_ATP-binding"/>
</dbReference>
<keyword evidence="3" id="KW-0536">Nodulation</keyword>
<dbReference type="PROSITE" id="PS00211">
    <property type="entry name" value="ABC_TRANSPORTER_1"/>
    <property type="match status" value="1"/>
</dbReference>
<comment type="similarity">
    <text evidence="1">Belongs to the ABC transporter superfamily.</text>
</comment>
<gene>
    <name evidence="7" type="ORF">IC608_08075</name>
</gene>
<keyword evidence="2" id="KW-0813">Transport</keyword>
<keyword evidence="5 7" id="KW-0067">ATP-binding</keyword>
<dbReference type="InterPro" id="IPR003593">
    <property type="entry name" value="AAA+_ATPase"/>
</dbReference>
<dbReference type="SUPFAM" id="SSF52540">
    <property type="entry name" value="P-loop containing nucleoside triphosphate hydrolases"/>
    <property type="match status" value="1"/>
</dbReference>
<dbReference type="InterPro" id="IPR017871">
    <property type="entry name" value="ABC_transporter-like_CS"/>
</dbReference>
<dbReference type="InterPro" id="IPR027417">
    <property type="entry name" value="P-loop_NTPase"/>
</dbReference>
<evidence type="ECO:0000256" key="5">
    <source>
        <dbReference type="ARBA" id="ARBA00022840"/>
    </source>
</evidence>
<feature type="domain" description="ABC transporter" evidence="6">
    <location>
        <begin position="9"/>
        <end position="239"/>
    </location>
</feature>
<evidence type="ECO:0000313" key="7">
    <source>
        <dbReference type="EMBL" id="MBD8065430.1"/>
    </source>
</evidence>
<reference evidence="7" key="1">
    <citation type="submission" date="2020-09" db="EMBL/GenBank/DDBJ databases">
        <title>Genome seq and assembly of Devosia sp.</title>
        <authorList>
            <person name="Chhetri G."/>
        </authorList>
    </citation>
    <scope>NUCLEOTIDE SEQUENCE</scope>
    <source>
        <strain evidence="7">PTR5</strain>
    </source>
</reference>
<evidence type="ECO:0000313" key="8">
    <source>
        <dbReference type="Proteomes" id="UP000654108"/>
    </source>
</evidence>
<sequence length="327" mass="36224">MNAQPDAAIVVSNVTVSYGAKRALDDVSLTVPAGASFALLGPNGAGKTTLISVLCTLRRPDRGSAAVAGADVVRMPTQARRSIGVVFQDSSLDDRLSAWENLEFHGLVYGMPKKRRRTMIEAALALVELEEWTHDIVRSFSGGMRRRLEIARALLHEPRILFLDEPTVGLDAQTRQRIWQYLETLRRERGLTVLTTTHYIEEVEDADSVCIIDQGRIIAQDTPAALKERFGQRWLTVLPQDQEAADAILASVPQVRRLGAQRLALPAEDEAATDAFLSTFRDRLSEVRFQPPTLESVFLSLTGRELRDRADGQRDAEKAAGRRGGQR</sequence>
<dbReference type="GO" id="GO:0005524">
    <property type="term" value="F:ATP binding"/>
    <property type="evidence" value="ECO:0007669"/>
    <property type="project" value="UniProtKB-KW"/>
</dbReference>
<dbReference type="PANTHER" id="PTHR42711:SF5">
    <property type="entry name" value="ABC TRANSPORTER ATP-BINDING PROTEIN NATA"/>
    <property type="match status" value="1"/>
</dbReference>
<dbReference type="PROSITE" id="PS50893">
    <property type="entry name" value="ABC_TRANSPORTER_2"/>
    <property type="match status" value="1"/>
</dbReference>
<name>A0A927IQA7_9HYPH</name>
<dbReference type="AlphaFoldDB" id="A0A927IQA7"/>
<comment type="caution">
    <text evidence="7">The sequence shown here is derived from an EMBL/GenBank/DDBJ whole genome shotgun (WGS) entry which is preliminary data.</text>
</comment>
<dbReference type="Pfam" id="PF00005">
    <property type="entry name" value="ABC_tran"/>
    <property type="match status" value="1"/>
</dbReference>
<protein>
    <submittedName>
        <fullName evidence="7">ABC transporter ATP-binding protein</fullName>
    </submittedName>
</protein>
<keyword evidence="8" id="KW-1185">Reference proteome</keyword>
<organism evidence="7 8">
    <name type="scientific">Devosia oryzisoli</name>
    <dbReference type="NCBI Taxonomy" id="2774138"/>
    <lineage>
        <taxon>Bacteria</taxon>
        <taxon>Pseudomonadati</taxon>
        <taxon>Pseudomonadota</taxon>
        <taxon>Alphaproteobacteria</taxon>
        <taxon>Hyphomicrobiales</taxon>
        <taxon>Devosiaceae</taxon>
        <taxon>Devosia</taxon>
    </lineage>
</organism>
<proteinExistence type="inferred from homology"/>